<protein>
    <submittedName>
        <fullName evidence="1">Uncharacterized protein</fullName>
    </submittedName>
</protein>
<dbReference type="EMBL" id="FZOC01000008">
    <property type="protein sequence ID" value="SNS19419.1"/>
    <property type="molecule type" value="Genomic_DNA"/>
</dbReference>
<proteinExistence type="predicted"/>
<sequence length="317" mass="36529">MRYLERDSFQNVAAMLVGRYMPRSAAKRLEISEVFRELYSAWFVLAPISNRAQGYWRPWWSPGVVMSWLRTEVNRFQRMCLGRLSFDWATAQVAPGAPASRIEDAAFIAHMEALLDHALGDTLRAGFARYVLGGLVWREKADAALARARAEQAGFMWNEQELWFLAQKPFLADGVVWADLREAPADMLSWSVWVADGKLHAQLSQPVVQRLKDSVKAVLATDALPEHKLRRINAAAKTFHHWARYAFDAQQQAQELEAWVWRRVNRHIVQNTPPLAACYFNLRQAPRDTQLHFGRASYLLDRGVTDEAWLNIWNPRR</sequence>
<keyword evidence="2" id="KW-1185">Reference proteome</keyword>
<evidence type="ECO:0000313" key="1">
    <source>
        <dbReference type="EMBL" id="SNS19419.1"/>
    </source>
</evidence>
<name>A0A239CHI3_9BACT</name>
<reference evidence="1 2" key="1">
    <citation type="submission" date="2017-06" db="EMBL/GenBank/DDBJ databases">
        <authorList>
            <person name="Kim H.J."/>
            <person name="Triplett B.A."/>
        </authorList>
    </citation>
    <scope>NUCLEOTIDE SEQUENCE [LARGE SCALE GENOMIC DNA]</scope>
    <source>
        <strain evidence="1 2">DSM 13116</strain>
    </source>
</reference>
<dbReference type="Proteomes" id="UP000198324">
    <property type="component" value="Unassembled WGS sequence"/>
</dbReference>
<evidence type="ECO:0000313" key="2">
    <source>
        <dbReference type="Proteomes" id="UP000198324"/>
    </source>
</evidence>
<gene>
    <name evidence="1" type="ORF">SAMN04488503_3124</name>
</gene>
<accession>A0A239CHI3</accession>
<dbReference type="AlphaFoldDB" id="A0A239CHI3"/>
<organism evidence="1 2">
    <name type="scientific">Humidesulfovibrio mexicanus</name>
    <dbReference type="NCBI Taxonomy" id="147047"/>
    <lineage>
        <taxon>Bacteria</taxon>
        <taxon>Pseudomonadati</taxon>
        <taxon>Thermodesulfobacteriota</taxon>
        <taxon>Desulfovibrionia</taxon>
        <taxon>Desulfovibrionales</taxon>
        <taxon>Desulfovibrionaceae</taxon>
        <taxon>Humidesulfovibrio</taxon>
    </lineage>
</organism>